<evidence type="ECO:0008006" key="4">
    <source>
        <dbReference type="Google" id="ProtNLM"/>
    </source>
</evidence>
<comment type="caution">
    <text evidence="2">The sequence shown here is derived from an EMBL/GenBank/DDBJ whole genome shotgun (WGS) entry which is preliminary data.</text>
</comment>
<reference evidence="2" key="2">
    <citation type="submission" date="2021-01" db="EMBL/GenBank/DDBJ databases">
        <authorList>
            <person name="Schikora-Tamarit M.A."/>
        </authorList>
    </citation>
    <scope>NUCLEOTIDE SEQUENCE</scope>
    <source>
        <strain evidence="2">CBS2887</strain>
    </source>
</reference>
<dbReference type="SUPFAM" id="SSF48452">
    <property type="entry name" value="TPR-like"/>
    <property type="match status" value="1"/>
</dbReference>
<dbReference type="Proteomes" id="UP000774326">
    <property type="component" value="Unassembled WGS sequence"/>
</dbReference>
<dbReference type="AlphaFoldDB" id="A0A9P8TI57"/>
<protein>
    <recommendedName>
        <fullName evidence="4">Ribosome quality control complex subunit 1</fullName>
    </recommendedName>
</protein>
<feature type="compositionally biased region" description="Acidic residues" evidence="1">
    <location>
        <begin position="103"/>
        <end position="120"/>
    </location>
</feature>
<feature type="compositionally biased region" description="Basic residues" evidence="1">
    <location>
        <begin position="82"/>
        <end position="98"/>
    </location>
</feature>
<dbReference type="Pfam" id="PF04910">
    <property type="entry name" value="Tcf25"/>
    <property type="match status" value="1"/>
</dbReference>
<dbReference type="GO" id="GO:1990116">
    <property type="term" value="P:ribosome-associated ubiquitin-dependent protein catabolic process"/>
    <property type="evidence" value="ECO:0007669"/>
    <property type="project" value="TreeGrafter"/>
</dbReference>
<dbReference type="InterPro" id="IPR011990">
    <property type="entry name" value="TPR-like_helical_dom_sf"/>
</dbReference>
<feature type="compositionally biased region" description="Acidic residues" evidence="1">
    <location>
        <begin position="53"/>
        <end position="67"/>
    </location>
</feature>
<sequence length="675" mass="77127">MSSRALRRLEREREKALESSGNSPAALESEEESYHAPPTSTNKAKNLFALMVDSEEEEAPEDDSEEEQVSKPIEKASLPTKSQKKKNKNKKAKGKKAKKQELSDEEDEDDEVKATVSEDEEFERLLKELKGEDATKGAASGATTSQTIDLTEQEEQEQLPPQHPIDPSYRHFTIRNQLQCQDLLRLNPRELDPDTEFQKLFGKLSSEALEDANSTTSTSIPPEQLAQIKKLSKIIRGWGGRDRRSIPGTSRKLILTKVRDDWIPTQKSDITMDELTAAELIDNKLQETDDWMDVIKDDISVALRNGIRQFKFTRSSLDPQSKMANSQFFHSVITSPNHENLISLLQRSPYHPETILQVALIFIRQGDKSNSNGLIERALFVFDRAFKTNMELCNGLTRLPFNYYLNRQFYLTLFRYIDVLTKKGTYGTALAYCKLLLSLDPQGDPFGVRYFLDFYALIAGQYQYLIDLVKSPLVQVYKKWYTPGLAYSCALAYLKLGKLEEARCELKNAFLRHPYVGYKLLEAIGLASDIPVGDYKVFEVGPEIELECEAYVMRAGLIWNEASDRKFLHDTLLQIINSGSKGLKFDQLEDPVIPLNLLRFVILSGEGKLMSKIPASIWDENEIYEFDVLPPTTKNTELLNDFIDSRFMNEQIDEQRLLEMVQNMSLQDYIDENVQ</sequence>
<proteinExistence type="predicted"/>
<dbReference type="OrthoDB" id="205993at2759"/>
<evidence type="ECO:0000256" key="1">
    <source>
        <dbReference type="SAM" id="MobiDB-lite"/>
    </source>
</evidence>
<accession>A0A9P8TI57</accession>
<dbReference type="PANTHER" id="PTHR22684:SF0">
    <property type="entry name" value="RIBOSOME QUALITY CONTROL COMPLEX SUBUNIT TCF25"/>
    <property type="match status" value="1"/>
</dbReference>
<name>A0A9P8TI57_WICPI</name>
<gene>
    <name evidence="2" type="ORF">WICPIJ_008595</name>
</gene>
<feature type="region of interest" description="Disordered" evidence="1">
    <location>
        <begin position="128"/>
        <end position="147"/>
    </location>
</feature>
<dbReference type="Gene3D" id="1.25.40.10">
    <property type="entry name" value="Tetratricopeptide repeat domain"/>
    <property type="match status" value="1"/>
</dbReference>
<keyword evidence="3" id="KW-1185">Reference proteome</keyword>
<dbReference type="InterPro" id="IPR006994">
    <property type="entry name" value="TCF25/Rqc1"/>
</dbReference>
<feature type="compositionally biased region" description="Basic and acidic residues" evidence="1">
    <location>
        <begin position="7"/>
        <end position="17"/>
    </location>
</feature>
<reference evidence="2" key="1">
    <citation type="journal article" date="2021" name="Open Biol.">
        <title>Shared evolutionary footprints suggest mitochondrial oxidative damage underlies multiple complex I losses in fungi.</title>
        <authorList>
            <person name="Schikora-Tamarit M.A."/>
            <person name="Marcet-Houben M."/>
            <person name="Nosek J."/>
            <person name="Gabaldon T."/>
        </authorList>
    </citation>
    <scope>NUCLEOTIDE SEQUENCE</scope>
    <source>
        <strain evidence="2">CBS2887</strain>
    </source>
</reference>
<organism evidence="2 3">
    <name type="scientific">Wickerhamomyces pijperi</name>
    <name type="common">Yeast</name>
    <name type="synonym">Pichia pijperi</name>
    <dbReference type="NCBI Taxonomy" id="599730"/>
    <lineage>
        <taxon>Eukaryota</taxon>
        <taxon>Fungi</taxon>
        <taxon>Dikarya</taxon>
        <taxon>Ascomycota</taxon>
        <taxon>Saccharomycotina</taxon>
        <taxon>Saccharomycetes</taxon>
        <taxon>Phaffomycetales</taxon>
        <taxon>Wickerhamomycetaceae</taxon>
        <taxon>Wickerhamomyces</taxon>
    </lineage>
</organism>
<dbReference type="GO" id="GO:1990112">
    <property type="term" value="C:RQC complex"/>
    <property type="evidence" value="ECO:0007669"/>
    <property type="project" value="TreeGrafter"/>
</dbReference>
<evidence type="ECO:0000313" key="2">
    <source>
        <dbReference type="EMBL" id="KAH3679520.1"/>
    </source>
</evidence>
<dbReference type="PANTHER" id="PTHR22684">
    <property type="entry name" value="NULP1-RELATED"/>
    <property type="match status" value="1"/>
</dbReference>
<dbReference type="GO" id="GO:0072344">
    <property type="term" value="P:rescue of stalled ribosome"/>
    <property type="evidence" value="ECO:0007669"/>
    <property type="project" value="TreeGrafter"/>
</dbReference>
<feature type="region of interest" description="Disordered" evidence="1">
    <location>
        <begin position="1"/>
        <end position="120"/>
    </location>
</feature>
<feature type="compositionally biased region" description="Low complexity" evidence="1">
    <location>
        <begin position="136"/>
        <end position="147"/>
    </location>
</feature>
<evidence type="ECO:0000313" key="3">
    <source>
        <dbReference type="Proteomes" id="UP000774326"/>
    </source>
</evidence>
<dbReference type="EMBL" id="JAEUBG010004903">
    <property type="protein sequence ID" value="KAH3679520.1"/>
    <property type="molecule type" value="Genomic_DNA"/>
</dbReference>